<dbReference type="PROSITE" id="PS00211">
    <property type="entry name" value="ABC_TRANSPORTER_1"/>
    <property type="match status" value="1"/>
</dbReference>
<evidence type="ECO:0000256" key="6">
    <source>
        <dbReference type="ARBA" id="ARBA00023136"/>
    </source>
</evidence>
<dbReference type="InterPro" id="IPR039421">
    <property type="entry name" value="Type_1_exporter"/>
</dbReference>
<comment type="subcellular location">
    <subcellularLocation>
        <location evidence="1">Cell membrane</location>
        <topology evidence="1">Multi-pass membrane protein</topology>
    </subcellularLocation>
</comment>
<dbReference type="PANTHER" id="PTHR24221">
    <property type="entry name" value="ATP-BINDING CASSETTE SUB-FAMILY B"/>
    <property type="match status" value="1"/>
</dbReference>
<keyword evidence="11" id="KW-1185">Reference proteome</keyword>
<dbReference type="SMART" id="SM00382">
    <property type="entry name" value="AAA"/>
    <property type="match status" value="1"/>
</dbReference>
<dbReference type="InterPro" id="IPR017871">
    <property type="entry name" value="ABC_transporter-like_CS"/>
</dbReference>
<dbReference type="Pfam" id="PF00664">
    <property type="entry name" value="ABC_membrane"/>
    <property type="match status" value="1"/>
</dbReference>
<dbReference type="SUPFAM" id="SSF90123">
    <property type="entry name" value="ABC transporter transmembrane region"/>
    <property type="match status" value="1"/>
</dbReference>
<evidence type="ECO:0000313" key="11">
    <source>
        <dbReference type="Proteomes" id="UP001592531"/>
    </source>
</evidence>
<keyword evidence="2 7" id="KW-0812">Transmembrane</keyword>
<accession>A0ABV6VVJ1</accession>
<keyword evidence="4" id="KW-0067">ATP-binding</keyword>
<dbReference type="InterPro" id="IPR014216">
    <property type="entry name" value="ABC_transptr_CydD"/>
</dbReference>
<dbReference type="PANTHER" id="PTHR24221:SF590">
    <property type="entry name" value="COMPONENT LINKED WITH THE ASSEMBLY OF CYTOCHROME' TRANSPORT TRANSMEMBRANE ATP-BINDING PROTEIN ABC TRANSPORTER CYDD-RELATED"/>
    <property type="match status" value="1"/>
</dbReference>
<evidence type="ECO:0000259" key="9">
    <source>
        <dbReference type="PROSITE" id="PS50929"/>
    </source>
</evidence>
<gene>
    <name evidence="10" type="primary">cydD</name>
    <name evidence="10" type="ORF">ACEZDE_12755</name>
</gene>
<organism evidence="10 11">
    <name type="scientific">Streptacidiphilus cavernicola</name>
    <dbReference type="NCBI Taxonomy" id="3342716"/>
    <lineage>
        <taxon>Bacteria</taxon>
        <taxon>Bacillati</taxon>
        <taxon>Actinomycetota</taxon>
        <taxon>Actinomycetes</taxon>
        <taxon>Kitasatosporales</taxon>
        <taxon>Streptomycetaceae</taxon>
        <taxon>Streptacidiphilus</taxon>
    </lineage>
</organism>
<feature type="transmembrane region" description="Helical" evidence="7">
    <location>
        <begin position="129"/>
        <end position="149"/>
    </location>
</feature>
<feature type="domain" description="ABC transmembrane type-1" evidence="9">
    <location>
        <begin position="17"/>
        <end position="297"/>
    </location>
</feature>
<feature type="transmembrane region" description="Helical" evidence="7">
    <location>
        <begin position="48"/>
        <end position="68"/>
    </location>
</feature>
<dbReference type="InterPro" id="IPR027417">
    <property type="entry name" value="P-loop_NTPase"/>
</dbReference>
<evidence type="ECO:0000256" key="7">
    <source>
        <dbReference type="SAM" id="Phobius"/>
    </source>
</evidence>
<dbReference type="RefSeq" id="WP_380535713.1">
    <property type="nucleotide sequence ID" value="NZ_JBHFAB010000008.1"/>
</dbReference>
<dbReference type="Gene3D" id="1.20.1560.10">
    <property type="entry name" value="ABC transporter type 1, transmembrane domain"/>
    <property type="match status" value="1"/>
</dbReference>
<proteinExistence type="predicted"/>
<feature type="transmembrane region" description="Helical" evidence="7">
    <location>
        <begin position="12"/>
        <end position="36"/>
    </location>
</feature>
<dbReference type="InterPro" id="IPR003439">
    <property type="entry name" value="ABC_transporter-like_ATP-bd"/>
</dbReference>
<feature type="domain" description="ABC transporter" evidence="8">
    <location>
        <begin position="322"/>
        <end position="555"/>
    </location>
</feature>
<feature type="transmembrane region" description="Helical" evidence="7">
    <location>
        <begin position="155"/>
        <end position="175"/>
    </location>
</feature>
<comment type="caution">
    <text evidence="10">The sequence shown here is derived from an EMBL/GenBank/DDBJ whole genome shotgun (WGS) entry which is preliminary data.</text>
</comment>
<dbReference type="PROSITE" id="PS50893">
    <property type="entry name" value="ABC_TRANSPORTER_2"/>
    <property type="match status" value="1"/>
</dbReference>
<protein>
    <submittedName>
        <fullName evidence="10">Thiol reductant ABC exporter subunit CydD</fullName>
    </submittedName>
</protein>
<keyword evidence="5 7" id="KW-1133">Transmembrane helix</keyword>
<dbReference type="Pfam" id="PF00005">
    <property type="entry name" value="ABC_tran"/>
    <property type="match status" value="1"/>
</dbReference>
<feature type="non-terminal residue" evidence="10">
    <location>
        <position position="587"/>
    </location>
</feature>
<keyword evidence="3" id="KW-0547">Nucleotide-binding</keyword>
<evidence type="ECO:0000256" key="2">
    <source>
        <dbReference type="ARBA" id="ARBA00022692"/>
    </source>
</evidence>
<dbReference type="NCBIfam" id="TIGR02857">
    <property type="entry name" value="CydD"/>
    <property type="match status" value="1"/>
</dbReference>
<evidence type="ECO:0000256" key="3">
    <source>
        <dbReference type="ARBA" id="ARBA00022741"/>
    </source>
</evidence>
<evidence type="ECO:0000256" key="5">
    <source>
        <dbReference type="ARBA" id="ARBA00022989"/>
    </source>
</evidence>
<dbReference type="SUPFAM" id="SSF52540">
    <property type="entry name" value="P-loop containing nucleoside triphosphate hydrolases"/>
    <property type="match status" value="1"/>
</dbReference>
<keyword evidence="6 7" id="KW-0472">Membrane</keyword>
<dbReference type="CDD" id="cd18584">
    <property type="entry name" value="ABC_6TM_AarD_CydD"/>
    <property type="match status" value="1"/>
</dbReference>
<dbReference type="InterPro" id="IPR011527">
    <property type="entry name" value="ABC1_TM_dom"/>
</dbReference>
<evidence type="ECO:0000256" key="1">
    <source>
        <dbReference type="ARBA" id="ARBA00004651"/>
    </source>
</evidence>
<evidence type="ECO:0000259" key="8">
    <source>
        <dbReference type="PROSITE" id="PS50893"/>
    </source>
</evidence>
<dbReference type="PROSITE" id="PS50929">
    <property type="entry name" value="ABC_TM1F"/>
    <property type="match status" value="1"/>
</dbReference>
<dbReference type="InterPro" id="IPR036640">
    <property type="entry name" value="ABC1_TM_sf"/>
</dbReference>
<name>A0ABV6VVJ1_9ACTN</name>
<reference evidence="10 11" key="1">
    <citation type="submission" date="2024-09" db="EMBL/GenBank/DDBJ databases">
        <authorList>
            <person name="Lee S.D."/>
        </authorList>
    </citation>
    <scope>NUCLEOTIDE SEQUENCE [LARGE SCALE GENOMIC DNA]</scope>
    <source>
        <strain evidence="10 11">N8-3</strain>
    </source>
</reference>
<dbReference type="Gene3D" id="3.40.50.300">
    <property type="entry name" value="P-loop containing nucleotide triphosphate hydrolases"/>
    <property type="match status" value="1"/>
</dbReference>
<dbReference type="Proteomes" id="UP001592531">
    <property type="component" value="Unassembled WGS sequence"/>
</dbReference>
<evidence type="ECO:0000313" key="10">
    <source>
        <dbReference type="EMBL" id="MFC1417517.1"/>
    </source>
</evidence>
<feature type="transmembrane region" description="Helical" evidence="7">
    <location>
        <begin position="234"/>
        <end position="262"/>
    </location>
</feature>
<evidence type="ECO:0000256" key="4">
    <source>
        <dbReference type="ARBA" id="ARBA00022840"/>
    </source>
</evidence>
<sequence>MKPVDPRLVRYAGGFLLTSVALGVLGAGLVIAQAMLVAEIVVGCFQRHASVGLPLALLAGVSVLRGAVAWGTEVAAHRASATVKSQLREQLLERAAQLGPSWLAGQRSGELVTLATRGVDALDDYFARYLPQLALAVVVPVAVIARILFADWLSALIIVLTLPLIPVFMVLIGLATQSATDRQWAVLGRLSHHFLDVVAGLPTLKVFGRAKAQAEAIRKTTDQYRRATMRTLRLAFISSLALELLATISVALVAVGIGMRLVDGSLDLYTGLVVLVLAPEAYLPIRQVGTHYHASVEGLAAAEQIFAVLETPAPTRGDVPAPRVFDLSVDLTVDHAPGLHDFSLTITPGEILAVTGVSGVGKTTLLSTILGFTAPTTGGVRVNGHDLATLADWHSRVAWVPQHPHLFPGTVAENVRLARPEATDRDLRAALEAAHAWEFVSALPLGTETPLGENGHGLSAGQRQRLALARAFLADRPLVLLDEPTANLDGAAEAAVVDAIRALARDRTVILTAHRPALLALATRQLTLTASTPDETTACAPRLFTPYAREGVGRGGVVAAGAVKARNGCERRNKGTSTPSTRFAAGP</sequence>
<dbReference type="InterPro" id="IPR003593">
    <property type="entry name" value="AAA+_ATPase"/>
</dbReference>
<dbReference type="EMBL" id="JBHFAB010000008">
    <property type="protein sequence ID" value="MFC1417517.1"/>
    <property type="molecule type" value="Genomic_DNA"/>
</dbReference>